<evidence type="ECO:0000256" key="3">
    <source>
        <dbReference type="ARBA" id="ARBA00022833"/>
    </source>
</evidence>
<dbReference type="SMART" id="SM00980">
    <property type="entry name" value="THAP"/>
    <property type="match status" value="1"/>
</dbReference>
<evidence type="ECO:0000256" key="2">
    <source>
        <dbReference type="ARBA" id="ARBA00022771"/>
    </source>
</evidence>
<protein>
    <recommendedName>
        <fullName evidence="7">THAP-type domain-containing protein</fullName>
    </recommendedName>
</protein>
<dbReference type="SUPFAM" id="SSF57716">
    <property type="entry name" value="Glucocorticoid receptor-like (DNA-binding domain)"/>
    <property type="match status" value="1"/>
</dbReference>
<dbReference type="PROSITE" id="PS50950">
    <property type="entry name" value="ZF_THAP"/>
    <property type="match status" value="1"/>
</dbReference>
<dbReference type="AlphaFoldDB" id="A0ABD2N575"/>
<sequence>MGGCRCSYKNCRNTTKTTDNVHFFHYPVKQKDRCKIWIKRAEKPQFFDLDEYQLRNKVICEVHFEDHCFLNSQKKRLLPNAVPSIDGDTCYEIEAPSAALPKPKDRFKQFSTRMDDIQILPASEDGSLFVLDTFPSYKVSKEVKSYILNNDALLPLGENNEPKIKTELMDEENEMDANSEFILSDDGHFNVFHNKSNAAPLKTIAEPQVSKYKLEKSDTSKKSSFDSGCNSSASQSLNSPSKNISDEMLESMICKTVESKYLHKLEQHTKDLNQIKKALRLSKSASKLNKVSVLRFLKLRLPPSLYTLVNLSIDDDYNLSEEDETFFKNLHDSSPRAYQFLMDDCNWRMPIIEIHEGDPDSMDDT</sequence>
<keyword evidence="1" id="KW-0479">Metal-binding</keyword>
<keyword evidence="2 5" id="KW-0863">Zinc-finger</keyword>
<accession>A0ABD2N575</accession>
<organism evidence="8 9">
    <name type="scientific">Cryptolaemus montrouzieri</name>
    <dbReference type="NCBI Taxonomy" id="559131"/>
    <lineage>
        <taxon>Eukaryota</taxon>
        <taxon>Metazoa</taxon>
        <taxon>Ecdysozoa</taxon>
        <taxon>Arthropoda</taxon>
        <taxon>Hexapoda</taxon>
        <taxon>Insecta</taxon>
        <taxon>Pterygota</taxon>
        <taxon>Neoptera</taxon>
        <taxon>Endopterygota</taxon>
        <taxon>Coleoptera</taxon>
        <taxon>Polyphaga</taxon>
        <taxon>Cucujiformia</taxon>
        <taxon>Coccinelloidea</taxon>
        <taxon>Coccinellidae</taxon>
        <taxon>Scymninae</taxon>
        <taxon>Scymnini</taxon>
        <taxon>Cryptolaemus</taxon>
    </lineage>
</organism>
<dbReference type="GO" id="GO:0008270">
    <property type="term" value="F:zinc ion binding"/>
    <property type="evidence" value="ECO:0007669"/>
    <property type="project" value="UniProtKB-KW"/>
</dbReference>
<dbReference type="Pfam" id="PF05485">
    <property type="entry name" value="THAP"/>
    <property type="match status" value="1"/>
</dbReference>
<keyword evidence="4 5" id="KW-0238">DNA-binding</keyword>
<evidence type="ECO:0000256" key="5">
    <source>
        <dbReference type="PROSITE-ProRule" id="PRU00309"/>
    </source>
</evidence>
<evidence type="ECO:0000256" key="6">
    <source>
        <dbReference type="SAM" id="MobiDB-lite"/>
    </source>
</evidence>
<evidence type="ECO:0000259" key="7">
    <source>
        <dbReference type="PROSITE" id="PS50950"/>
    </source>
</evidence>
<evidence type="ECO:0000256" key="1">
    <source>
        <dbReference type="ARBA" id="ARBA00022723"/>
    </source>
</evidence>
<dbReference type="InterPro" id="IPR006612">
    <property type="entry name" value="THAP_Znf"/>
</dbReference>
<keyword evidence="3" id="KW-0862">Zinc</keyword>
<comment type="caution">
    <text evidence="8">The sequence shown here is derived from an EMBL/GenBank/DDBJ whole genome shotgun (WGS) entry which is preliminary data.</text>
</comment>
<dbReference type="EMBL" id="JABFTP020000062">
    <property type="protein sequence ID" value="KAL3273597.1"/>
    <property type="molecule type" value="Genomic_DNA"/>
</dbReference>
<dbReference type="GO" id="GO:0003677">
    <property type="term" value="F:DNA binding"/>
    <property type="evidence" value="ECO:0007669"/>
    <property type="project" value="UniProtKB-UniRule"/>
</dbReference>
<feature type="compositionally biased region" description="Low complexity" evidence="6">
    <location>
        <begin position="225"/>
        <end position="242"/>
    </location>
</feature>
<dbReference type="InterPro" id="IPR026516">
    <property type="entry name" value="THAP1/10"/>
</dbReference>
<evidence type="ECO:0000313" key="8">
    <source>
        <dbReference type="EMBL" id="KAL3273597.1"/>
    </source>
</evidence>
<dbReference type="PANTHER" id="PTHR46600:SF11">
    <property type="entry name" value="THAP DOMAIN-CONTAINING PROTEIN 10"/>
    <property type="match status" value="1"/>
</dbReference>
<dbReference type="PANTHER" id="PTHR46600">
    <property type="entry name" value="THAP DOMAIN-CONTAINING"/>
    <property type="match status" value="1"/>
</dbReference>
<keyword evidence="9" id="KW-1185">Reference proteome</keyword>
<dbReference type="Proteomes" id="UP001516400">
    <property type="component" value="Unassembled WGS sequence"/>
</dbReference>
<evidence type="ECO:0000313" key="9">
    <source>
        <dbReference type="Proteomes" id="UP001516400"/>
    </source>
</evidence>
<feature type="domain" description="THAP-type" evidence="7">
    <location>
        <begin position="1"/>
        <end position="86"/>
    </location>
</feature>
<reference evidence="8 9" key="1">
    <citation type="journal article" date="2021" name="BMC Biol.">
        <title>Horizontally acquired antibacterial genes associated with adaptive radiation of ladybird beetles.</title>
        <authorList>
            <person name="Li H.S."/>
            <person name="Tang X.F."/>
            <person name="Huang Y.H."/>
            <person name="Xu Z.Y."/>
            <person name="Chen M.L."/>
            <person name="Du X.Y."/>
            <person name="Qiu B.Y."/>
            <person name="Chen P.T."/>
            <person name="Zhang W."/>
            <person name="Slipinski A."/>
            <person name="Escalona H.E."/>
            <person name="Waterhouse R.M."/>
            <person name="Zwick A."/>
            <person name="Pang H."/>
        </authorList>
    </citation>
    <scope>NUCLEOTIDE SEQUENCE [LARGE SCALE GENOMIC DNA]</scope>
    <source>
        <strain evidence="8">SYSU2018</strain>
    </source>
</reference>
<gene>
    <name evidence="8" type="ORF">HHI36_015029</name>
</gene>
<evidence type="ECO:0000256" key="4">
    <source>
        <dbReference type="ARBA" id="ARBA00023125"/>
    </source>
</evidence>
<name>A0ABD2N575_9CUCU</name>
<feature type="region of interest" description="Disordered" evidence="6">
    <location>
        <begin position="216"/>
        <end position="242"/>
    </location>
</feature>
<dbReference type="SMART" id="SM00692">
    <property type="entry name" value="DM3"/>
    <property type="match status" value="1"/>
</dbReference>
<proteinExistence type="predicted"/>